<dbReference type="Gene3D" id="3.40.50.1970">
    <property type="match status" value="1"/>
</dbReference>
<keyword evidence="13 18" id="KW-0862">Zinc</keyword>
<keyword evidence="22" id="KW-1185">Reference proteome</keyword>
<feature type="domain" description="3-dehydroquinate synthase N-terminal" evidence="19">
    <location>
        <begin position="62"/>
        <end position="174"/>
    </location>
</feature>
<name>A0ABU8C4Z2_9GAMM</name>
<dbReference type="InterPro" id="IPR016037">
    <property type="entry name" value="DHQ_synth_AroB"/>
</dbReference>
<evidence type="ECO:0000256" key="4">
    <source>
        <dbReference type="ARBA" id="ARBA00004496"/>
    </source>
</evidence>
<dbReference type="SUPFAM" id="SSF56796">
    <property type="entry name" value="Dehydroquinate synthase-like"/>
    <property type="match status" value="1"/>
</dbReference>
<evidence type="ECO:0000313" key="22">
    <source>
        <dbReference type="Proteomes" id="UP001375382"/>
    </source>
</evidence>
<keyword evidence="14 18" id="KW-0520">NAD</keyword>
<evidence type="ECO:0000256" key="15">
    <source>
        <dbReference type="ARBA" id="ARBA00023141"/>
    </source>
</evidence>
<evidence type="ECO:0000256" key="6">
    <source>
        <dbReference type="ARBA" id="ARBA00005412"/>
    </source>
</evidence>
<evidence type="ECO:0000259" key="19">
    <source>
        <dbReference type="Pfam" id="PF01761"/>
    </source>
</evidence>
<dbReference type="InterPro" id="IPR050071">
    <property type="entry name" value="Dehydroquinate_synthase"/>
</dbReference>
<comment type="caution">
    <text evidence="18">Lacks conserved residue(s) required for the propagation of feature annotation.</text>
</comment>
<dbReference type="HAMAP" id="MF_00110">
    <property type="entry name" value="DHQ_synthase"/>
    <property type="match status" value="1"/>
</dbReference>
<keyword evidence="11 18" id="KW-0479">Metal-binding</keyword>
<dbReference type="CDD" id="cd08195">
    <property type="entry name" value="DHQS"/>
    <property type="match status" value="1"/>
</dbReference>
<evidence type="ECO:0000256" key="17">
    <source>
        <dbReference type="ARBA" id="ARBA00023285"/>
    </source>
</evidence>
<dbReference type="RefSeq" id="WP_335735265.1">
    <property type="nucleotide sequence ID" value="NZ_JALAAR010000004.1"/>
</dbReference>
<evidence type="ECO:0000256" key="3">
    <source>
        <dbReference type="ARBA" id="ARBA00003485"/>
    </source>
</evidence>
<evidence type="ECO:0000256" key="12">
    <source>
        <dbReference type="ARBA" id="ARBA00022741"/>
    </source>
</evidence>
<dbReference type="PANTHER" id="PTHR43622:SF7">
    <property type="entry name" value="3-DEHYDROQUINATE SYNTHASE, CHLOROPLASTIC"/>
    <property type="match status" value="1"/>
</dbReference>
<dbReference type="InterPro" id="IPR030960">
    <property type="entry name" value="DHQS/DOIS_N"/>
</dbReference>
<dbReference type="EMBL" id="JALAAR010000004">
    <property type="protein sequence ID" value="MEH8016849.1"/>
    <property type="molecule type" value="Genomic_DNA"/>
</dbReference>
<keyword evidence="10 18" id="KW-0028">Amino-acid biosynthesis</keyword>
<evidence type="ECO:0000256" key="1">
    <source>
        <dbReference type="ARBA" id="ARBA00001393"/>
    </source>
</evidence>
<feature type="binding site" evidence="18">
    <location>
        <begin position="100"/>
        <end position="104"/>
    </location>
    <ligand>
        <name>NAD(+)</name>
        <dbReference type="ChEBI" id="CHEBI:57540"/>
    </ligand>
</feature>
<dbReference type="InterPro" id="IPR030963">
    <property type="entry name" value="DHQ_synth_fam"/>
</dbReference>
<dbReference type="PANTHER" id="PTHR43622">
    <property type="entry name" value="3-DEHYDROQUINATE SYNTHASE"/>
    <property type="match status" value="1"/>
</dbReference>
<feature type="binding site" evidence="18">
    <location>
        <begin position="66"/>
        <end position="71"/>
    </location>
    <ligand>
        <name>NAD(+)</name>
        <dbReference type="ChEBI" id="CHEBI:57540"/>
    </ligand>
</feature>
<keyword evidence="16 18" id="KW-0456">Lyase</keyword>
<evidence type="ECO:0000256" key="8">
    <source>
        <dbReference type="ARBA" id="ARBA00017684"/>
    </source>
</evidence>
<evidence type="ECO:0000256" key="5">
    <source>
        <dbReference type="ARBA" id="ARBA00004661"/>
    </source>
</evidence>
<feature type="binding site" evidence="18">
    <location>
        <position position="179"/>
    </location>
    <ligand>
        <name>Zn(2+)</name>
        <dbReference type="ChEBI" id="CHEBI:29105"/>
    </ligand>
</feature>
<evidence type="ECO:0000259" key="20">
    <source>
        <dbReference type="Pfam" id="PF24621"/>
    </source>
</evidence>
<proteinExistence type="inferred from homology"/>
<evidence type="ECO:0000256" key="10">
    <source>
        <dbReference type="ARBA" id="ARBA00022605"/>
    </source>
</evidence>
<feature type="binding site" evidence="18">
    <location>
        <position position="242"/>
    </location>
    <ligand>
        <name>Zn(2+)</name>
        <dbReference type="ChEBI" id="CHEBI:29105"/>
    </ligand>
</feature>
<dbReference type="Proteomes" id="UP001375382">
    <property type="component" value="Unassembled WGS sequence"/>
</dbReference>
<dbReference type="NCBIfam" id="TIGR01357">
    <property type="entry name" value="aroB"/>
    <property type="match status" value="1"/>
</dbReference>
<comment type="pathway">
    <text evidence="5 18">Metabolic intermediate biosynthesis; chorismate biosynthesis; chorismate from D-erythrose 4-phosphate and phosphoenolpyruvate: step 2/7.</text>
</comment>
<feature type="binding site" evidence="18">
    <location>
        <position position="259"/>
    </location>
    <ligand>
        <name>Zn(2+)</name>
        <dbReference type="ChEBI" id="CHEBI:29105"/>
    </ligand>
</feature>
<feature type="binding site" evidence="18">
    <location>
        <position position="146"/>
    </location>
    <ligand>
        <name>NAD(+)</name>
        <dbReference type="ChEBI" id="CHEBI:57540"/>
    </ligand>
</feature>
<dbReference type="PIRSF" id="PIRSF001455">
    <property type="entry name" value="DHQ_synth"/>
    <property type="match status" value="1"/>
</dbReference>
<keyword evidence="12 18" id="KW-0547">Nucleotide-binding</keyword>
<evidence type="ECO:0000256" key="7">
    <source>
        <dbReference type="ARBA" id="ARBA00013031"/>
    </source>
</evidence>
<comment type="subcellular location">
    <subcellularLocation>
        <location evidence="4 18">Cytoplasm</location>
    </subcellularLocation>
</comment>
<feature type="binding site" evidence="18">
    <location>
        <position position="137"/>
    </location>
    <ligand>
        <name>NAD(+)</name>
        <dbReference type="ChEBI" id="CHEBI:57540"/>
    </ligand>
</feature>
<feature type="binding site" evidence="18">
    <location>
        <begin position="124"/>
        <end position="125"/>
    </location>
    <ligand>
        <name>NAD(+)</name>
        <dbReference type="ChEBI" id="CHEBI:57540"/>
    </ligand>
</feature>
<evidence type="ECO:0000256" key="2">
    <source>
        <dbReference type="ARBA" id="ARBA00001911"/>
    </source>
</evidence>
<gene>
    <name evidence="18 21" type="primary">aroB</name>
    <name evidence="21" type="ORF">MN202_06385</name>
</gene>
<comment type="caution">
    <text evidence="21">The sequence shown here is derived from an EMBL/GenBank/DDBJ whole genome shotgun (WGS) entry which is preliminary data.</text>
</comment>
<evidence type="ECO:0000256" key="18">
    <source>
        <dbReference type="HAMAP-Rule" id="MF_00110"/>
    </source>
</evidence>
<dbReference type="Gene3D" id="1.20.1090.10">
    <property type="entry name" value="Dehydroquinate synthase-like - alpha domain"/>
    <property type="match status" value="1"/>
</dbReference>
<comment type="cofactor">
    <cofactor evidence="18">
        <name>Co(2+)</name>
        <dbReference type="ChEBI" id="CHEBI:48828"/>
    </cofactor>
    <cofactor evidence="18">
        <name>Zn(2+)</name>
        <dbReference type="ChEBI" id="CHEBI:29105"/>
    </cofactor>
    <text evidence="18">Binds 1 divalent metal cation per subunit. Can use either Co(2+) or Zn(2+).</text>
</comment>
<feature type="domain" description="3-dehydroquinate synthase C-terminal" evidence="20">
    <location>
        <begin position="176"/>
        <end position="320"/>
    </location>
</feature>
<comment type="cofactor">
    <cofactor evidence="2 18">
        <name>NAD(+)</name>
        <dbReference type="ChEBI" id="CHEBI:57540"/>
    </cofactor>
</comment>
<dbReference type="Pfam" id="PF01761">
    <property type="entry name" value="DHQ_synthase"/>
    <property type="match status" value="1"/>
</dbReference>
<accession>A0ABU8C4Z2</accession>
<sequence>MHKVDVQLGDRSYLICIDDKFSPLQPSLAAARQVVIVSNPTVAPLYLQQVSQLFAQAEVKHFLLPDGEAYKTLQSFEQVLSFLLQQKMSRDLVLVALGGGVIGDLTGFVAACYQRGVSFVQLPTTLLSQVDSSVGGKTAVNHPLGKNMIGAFKQPTQVLINTSVLKSLPPREFAAGMAEVIKYALIADQAFFHWLMQHTDAIRAQRPDTLATMIQYCCQMKADIVSRDETEQGERALLNLGHTFGHAIEAWLGYGVWLHGEAVAAGMVMAAQLAVARGNLQPQDLQQIKTLLSAFDLPTAAPDTMTIADFMPFMKTDKKVKHGKMRFILPVAFCQTAIADDVTEAELYEVFADGHR</sequence>
<reference evidence="21 22" key="1">
    <citation type="journal article" date="2023" name="Ecotoxicol. Environ. Saf.">
        <title>Mercury remediation potential of mercury-resistant strain Rheinheimera metallidurans sp. nov. isolated from a municipal waste dumping site.</title>
        <authorList>
            <person name="Yadav V."/>
            <person name="Manjhi A."/>
            <person name="Vadakedath N."/>
        </authorList>
    </citation>
    <scope>NUCLEOTIDE SEQUENCE [LARGE SCALE GENOMIC DNA]</scope>
    <source>
        <strain evidence="21 22">E-49</strain>
    </source>
</reference>
<dbReference type="EC" id="4.2.3.4" evidence="7 18"/>
<evidence type="ECO:0000256" key="16">
    <source>
        <dbReference type="ARBA" id="ARBA00023239"/>
    </source>
</evidence>
<comment type="catalytic activity">
    <reaction evidence="1 18">
        <text>7-phospho-2-dehydro-3-deoxy-D-arabino-heptonate = 3-dehydroquinate + phosphate</text>
        <dbReference type="Rhea" id="RHEA:21968"/>
        <dbReference type="ChEBI" id="CHEBI:32364"/>
        <dbReference type="ChEBI" id="CHEBI:43474"/>
        <dbReference type="ChEBI" id="CHEBI:58394"/>
        <dbReference type="EC" id="4.2.3.4"/>
    </reaction>
</comment>
<dbReference type="GO" id="GO:0003856">
    <property type="term" value="F:3-dehydroquinate synthase activity"/>
    <property type="evidence" value="ECO:0007669"/>
    <property type="project" value="UniProtKB-EC"/>
</dbReference>
<evidence type="ECO:0000313" key="21">
    <source>
        <dbReference type="EMBL" id="MEH8016849.1"/>
    </source>
</evidence>
<protein>
    <recommendedName>
        <fullName evidence="8 18">3-dehydroquinate synthase</fullName>
        <shortName evidence="18">DHQS</shortName>
        <ecNumber evidence="7 18">4.2.3.4</ecNumber>
    </recommendedName>
</protein>
<evidence type="ECO:0000256" key="11">
    <source>
        <dbReference type="ARBA" id="ARBA00022723"/>
    </source>
</evidence>
<evidence type="ECO:0000256" key="9">
    <source>
        <dbReference type="ARBA" id="ARBA00022490"/>
    </source>
</evidence>
<keyword evidence="15 18" id="KW-0057">Aromatic amino acid biosynthesis</keyword>
<keyword evidence="9 18" id="KW-0963">Cytoplasm</keyword>
<keyword evidence="17 18" id="KW-0170">Cobalt</keyword>
<comment type="function">
    <text evidence="3 18">Catalyzes the conversion of 3-deoxy-D-arabino-heptulosonate 7-phosphate (DAHP) to dehydroquinate (DHQ).</text>
</comment>
<dbReference type="InterPro" id="IPR056179">
    <property type="entry name" value="DHQS_C"/>
</dbReference>
<comment type="similarity">
    <text evidence="6 18">Belongs to the sugar phosphate cyclases superfamily. Dehydroquinate synthase family.</text>
</comment>
<organism evidence="21 22">
    <name type="scientific">Rheinheimera muenzenbergensis</name>
    <dbReference type="NCBI Taxonomy" id="1193628"/>
    <lineage>
        <taxon>Bacteria</taxon>
        <taxon>Pseudomonadati</taxon>
        <taxon>Pseudomonadota</taxon>
        <taxon>Gammaproteobacteria</taxon>
        <taxon>Chromatiales</taxon>
        <taxon>Chromatiaceae</taxon>
        <taxon>Rheinheimera</taxon>
    </lineage>
</organism>
<evidence type="ECO:0000256" key="14">
    <source>
        <dbReference type="ARBA" id="ARBA00023027"/>
    </source>
</evidence>
<dbReference type="Pfam" id="PF24621">
    <property type="entry name" value="DHQS_C"/>
    <property type="match status" value="1"/>
</dbReference>
<evidence type="ECO:0000256" key="13">
    <source>
        <dbReference type="ARBA" id="ARBA00022833"/>
    </source>
</evidence>